<evidence type="ECO:0000256" key="14">
    <source>
        <dbReference type="ARBA" id="ARBA00023128"/>
    </source>
</evidence>
<keyword evidence="27" id="KW-1185">Reference proteome</keyword>
<evidence type="ECO:0000256" key="17">
    <source>
        <dbReference type="ARBA" id="ARBA00023274"/>
    </source>
</evidence>
<evidence type="ECO:0000256" key="21">
    <source>
        <dbReference type="ARBA" id="ARBA00083955"/>
    </source>
</evidence>
<keyword evidence="14" id="KW-0496">Mitochondrion</keyword>
<dbReference type="GO" id="GO:0004525">
    <property type="term" value="F:ribonuclease III activity"/>
    <property type="evidence" value="ECO:0007669"/>
    <property type="project" value="InterPro"/>
</dbReference>
<dbReference type="InterPro" id="IPR055189">
    <property type="entry name" value="RM44_endonuclase"/>
</dbReference>
<evidence type="ECO:0000256" key="20">
    <source>
        <dbReference type="ARBA" id="ARBA00059807"/>
    </source>
</evidence>
<gene>
    <name evidence="26" type="primary">Mrpl44</name>
    <name evidence="26" type="ORF">GTO96_0000876</name>
</gene>
<keyword evidence="16" id="KW-0576">Peroxisome</keyword>
<comment type="similarity">
    <text evidence="18">Belongs to the ribonuclease III family. Mitochondrion-specific ribosomal protein mL44 subfamily.</text>
</comment>
<dbReference type="Pfam" id="PF05644">
    <property type="entry name" value="Miff"/>
    <property type="match status" value="1"/>
</dbReference>
<dbReference type="InterPro" id="IPR039433">
    <property type="entry name" value="Mff-like_dom"/>
</dbReference>
<evidence type="ECO:0000256" key="2">
    <source>
        <dbReference type="ARBA" id="ARBA00004275"/>
    </source>
</evidence>
<dbReference type="Gene3D" id="3.30.160.20">
    <property type="match status" value="1"/>
</dbReference>
<keyword evidence="17" id="KW-0687">Ribonucleoprotein</keyword>
<evidence type="ECO:0000259" key="25">
    <source>
        <dbReference type="Pfam" id="PF22935"/>
    </source>
</evidence>
<dbReference type="PANTHER" id="PTHR16501:SF17">
    <property type="entry name" value="MITOCHONDRIAL FISSION FACTOR"/>
    <property type="match status" value="1"/>
</dbReference>
<sequence length="414" mass="46259">MAEISRIQYEIEYTEGISQRMRIPEKLKVAPTGSEDLQSGMEENHPSSVMMHVPERIVIAGDHEDSTYSRPRDLDLIQSTPLESLALKTPPRVLTLTDRPLDFMDLERTVSQNPQNEEARPLGRLRRERSMSENAVRQNGQLVKNDSASQQPNWDYHAEVQAFANRLQEEFTLEHLKTAFVNPCYICSEEATRRELGFDKATAVLNLKDNQELSEQGSEFVYGYLASCLQAAHPDLPAVGVNAIVEYLTGPDVICHVAKHLAVDDLTLSGEFPVPNEVLRKTFLAVVGALIQSSGVQRSAVFVRDFLITELIGKDLFELWPVSNPMGLLVDELKKRSLPLPEARLIRHAGASTVLPLYFVGLYSDKKLIAEGPGETILAAEDEAARVALRKIYGYTENRRPLEFKSKQGLGCSS</sequence>
<dbReference type="GO" id="GO:0005743">
    <property type="term" value="C:mitochondrial inner membrane"/>
    <property type="evidence" value="ECO:0007669"/>
    <property type="project" value="UniProtKB-ARBA"/>
</dbReference>
<evidence type="ECO:0000256" key="1">
    <source>
        <dbReference type="ARBA" id="ARBA00004200"/>
    </source>
</evidence>
<dbReference type="Pfam" id="PF22892">
    <property type="entry name" value="DSRM_MRPL44"/>
    <property type="match status" value="1"/>
</dbReference>
<evidence type="ECO:0000256" key="10">
    <source>
        <dbReference type="ARBA" id="ARBA00022946"/>
    </source>
</evidence>
<dbReference type="FunFam" id="1.10.1520.10:FF:000010">
    <property type="entry name" value="39S ribosomal protein L44, mitochondrial"/>
    <property type="match status" value="1"/>
</dbReference>
<dbReference type="InterPro" id="IPR044444">
    <property type="entry name" value="Ribosomal_mL44_DSRM_metazoa"/>
</dbReference>
<keyword evidence="10" id="KW-0809">Transit peptide</keyword>
<evidence type="ECO:0000256" key="7">
    <source>
        <dbReference type="ARBA" id="ARBA00022787"/>
    </source>
</evidence>
<evidence type="ECO:0000256" key="22">
    <source>
        <dbReference type="SAM" id="MobiDB-lite"/>
    </source>
</evidence>
<reference evidence="26 27" key="1">
    <citation type="journal article" date="2021" name="Cell">
        <title>Tracing the genetic footprints of vertebrate landing in non-teleost ray-finned fishes.</title>
        <authorList>
            <person name="Bi X."/>
            <person name="Wang K."/>
            <person name="Yang L."/>
            <person name="Pan H."/>
            <person name="Jiang H."/>
            <person name="Wei Q."/>
            <person name="Fang M."/>
            <person name="Yu H."/>
            <person name="Zhu C."/>
            <person name="Cai Y."/>
            <person name="He Y."/>
            <person name="Gan X."/>
            <person name="Zeng H."/>
            <person name="Yu D."/>
            <person name="Zhu Y."/>
            <person name="Jiang H."/>
            <person name="Qiu Q."/>
            <person name="Yang H."/>
            <person name="Zhang Y.E."/>
            <person name="Wang W."/>
            <person name="Zhu M."/>
            <person name="He S."/>
            <person name="Zhang G."/>
        </authorList>
    </citation>
    <scope>NUCLEOTIDE SEQUENCE [LARGE SCALE GENOMIC DNA]</scope>
    <source>
        <strain evidence="26">Bchr_013</strain>
    </source>
</reference>
<dbReference type="SUPFAM" id="SSF54768">
    <property type="entry name" value="dsRNA-binding domain-like"/>
    <property type="match status" value="1"/>
</dbReference>
<keyword evidence="7" id="KW-1000">Mitochondrion outer membrane</keyword>
<dbReference type="PANTHER" id="PTHR16501">
    <property type="entry name" value="TRANSPORT AND GOLGI ORGANIZATION PROTEIN 11"/>
    <property type="match status" value="1"/>
</dbReference>
<evidence type="ECO:0000256" key="3">
    <source>
        <dbReference type="ARBA" id="ARBA00009806"/>
    </source>
</evidence>
<evidence type="ECO:0000256" key="12">
    <source>
        <dbReference type="ARBA" id="ARBA00022989"/>
    </source>
</evidence>
<keyword evidence="6" id="KW-0255">Endonuclease</keyword>
<evidence type="ECO:0000256" key="4">
    <source>
        <dbReference type="ARBA" id="ARBA00022692"/>
    </source>
</evidence>
<dbReference type="EMBL" id="JAATIS010004040">
    <property type="protein sequence ID" value="KAG2462777.1"/>
    <property type="molecule type" value="Genomic_DNA"/>
</dbReference>
<evidence type="ECO:0000256" key="15">
    <source>
        <dbReference type="ARBA" id="ARBA00023136"/>
    </source>
</evidence>
<dbReference type="GO" id="GO:0005777">
    <property type="term" value="C:peroxisome"/>
    <property type="evidence" value="ECO:0007669"/>
    <property type="project" value="UniProtKB-SubCell"/>
</dbReference>
<evidence type="ECO:0000256" key="8">
    <source>
        <dbReference type="ARBA" id="ARBA00022801"/>
    </source>
</evidence>
<keyword evidence="11" id="KW-0689">Ribosomal protein</keyword>
<evidence type="ECO:0000313" key="26">
    <source>
        <dbReference type="EMBL" id="KAG2462777.1"/>
    </source>
</evidence>
<dbReference type="GO" id="GO:0006396">
    <property type="term" value="P:RNA processing"/>
    <property type="evidence" value="ECO:0007669"/>
    <property type="project" value="InterPro"/>
</dbReference>
<evidence type="ECO:0000256" key="5">
    <source>
        <dbReference type="ARBA" id="ARBA00022722"/>
    </source>
</evidence>
<keyword evidence="13" id="KW-0175">Coiled coil</keyword>
<protein>
    <recommendedName>
        <fullName evidence="19">Large ribosomal subunit protein mL44</fullName>
    </recommendedName>
    <alternativeName>
        <fullName evidence="21">39S ribosomal protein L44, mitochondrial</fullName>
    </alternativeName>
</protein>
<dbReference type="InterPro" id="IPR036389">
    <property type="entry name" value="RNase_III_sf"/>
</dbReference>
<keyword evidence="15" id="KW-0472">Membrane</keyword>
<keyword evidence="12" id="KW-1133">Transmembrane helix</keyword>
<evidence type="ECO:0000256" key="6">
    <source>
        <dbReference type="ARBA" id="ARBA00022759"/>
    </source>
</evidence>
<dbReference type="AlphaFoldDB" id="A0A8X8BQG5"/>
<dbReference type="GO" id="GO:0003725">
    <property type="term" value="F:double-stranded RNA binding"/>
    <property type="evidence" value="ECO:0007669"/>
    <property type="project" value="InterPro"/>
</dbReference>
<evidence type="ECO:0000259" key="23">
    <source>
        <dbReference type="Pfam" id="PF05644"/>
    </source>
</evidence>
<feature type="domain" description="Mff-like" evidence="23">
    <location>
        <begin position="1"/>
        <end position="150"/>
    </location>
</feature>
<keyword evidence="5" id="KW-0540">Nuclease</keyword>
<keyword evidence="8" id="KW-0378">Hydrolase</keyword>
<proteinExistence type="inferred from homology"/>
<accession>A0A8X8BQG5</accession>
<evidence type="ECO:0000256" key="18">
    <source>
        <dbReference type="ARBA" id="ARBA00024034"/>
    </source>
</evidence>
<feature type="compositionally biased region" description="Polar residues" evidence="22">
    <location>
        <begin position="132"/>
        <end position="150"/>
    </location>
</feature>
<keyword evidence="4" id="KW-0812">Transmembrane</keyword>
<name>A0A8X8BQG5_POLSE</name>
<comment type="similarity">
    <text evidence="3">Belongs to the Tango11 family.</text>
</comment>
<evidence type="ECO:0000259" key="24">
    <source>
        <dbReference type="Pfam" id="PF22892"/>
    </source>
</evidence>
<comment type="subcellular location">
    <subcellularLocation>
        <location evidence="1">Mitochondrion outer membrane</location>
        <topology evidence="1">Single-pass type IV membrane protein</topology>
    </subcellularLocation>
    <subcellularLocation>
        <location evidence="2">Peroxisome</location>
    </subcellularLocation>
</comment>
<organism evidence="26 27">
    <name type="scientific">Polypterus senegalus</name>
    <name type="common">Senegal bichir</name>
    <dbReference type="NCBI Taxonomy" id="55291"/>
    <lineage>
        <taxon>Eukaryota</taxon>
        <taxon>Metazoa</taxon>
        <taxon>Chordata</taxon>
        <taxon>Craniata</taxon>
        <taxon>Vertebrata</taxon>
        <taxon>Euteleostomi</taxon>
        <taxon>Actinopterygii</taxon>
        <taxon>Polypteriformes</taxon>
        <taxon>Polypteridae</taxon>
        <taxon>Polypterus</taxon>
    </lineage>
</organism>
<dbReference type="Gene3D" id="1.10.1520.10">
    <property type="entry name" value="Ribonuclease III domain"/>
    <property type="match status" value="1"/>
</dbReference>
<dbReference type="SUPFAM" id="SSF69065">
    <property type="entry name" value="RNase III domain-like"/>
    <property type="match status" value="1"/>
</dbReference>
<dbReference type="GO" id="GO:0006626">
    <property type="term" value="P:protein targeting to mitochondrion"/>
    <property type="evidence" value="ECO:0007669"/>
    <property type="project" value="TreeGrafter"/>
</dbReference>
<comment type="function">
    <text evidence="20">Component of the 39S subunit of mitochondrial ribosome. May have a function in the assembly/stability of nascent mitochondrial polypeptides exiting the ribosome.</text>
</comment>
<feature type="non-terminal residue" evidence="26">
    <location>
        <position position="1"/>
    </location>
</feature>
<evidence type="ECO:0000256" key="9">
    <source>
        <dbReference type="ARBA" id="ARBA00022884"/>
    </source>
</evidence>
<dbReference type="CDD" id="cd19874">
    <property type="entry name" value="DSRM_MRPL44"/>
    <property type="match status" value="1"/>
</dbReference>
<evidence type="ECO:0000256" key="13">
    <source>
        <dbReference type="ARBA" id="ARBA00023054"/>
    </source>
</evidence>
<evidence type="ECO:0000256" key="16">
    <source>
        <dbReference type="ARBA" id="ARBA00023140"/>
    </source>
</evidence>
<dbReference type="GO" id="GO:1990904">
    <property type="term" value="C:ribonucleoprotein complex"/>
    <property type="evidence" value="ECO:0007669"/>
    <property type="project" value="UniProtKB-KW"/>
</dbReference>
<evidence type="ECO:0000256" key="19">
    <source>
        <dbReference type="ARBA" id="ARBA00035187"/>
    </source>
</evidence>
<evidence type="ECO:0000256" key="11">
    <source>
        <dbReference type="ARBA" id="ARBA00022980"/>
    </source>
</evidence>
<evidence type="ECO:0000313" key="27">
    <source>
        <dbReference type="Proteomes" id="UP000886611"/>
    </source>
</evidence>
<dbReference type="Pfam" id="PF22935">
    <property type="entry name" value="RM44_endonuclase"/>
    <property type="match status" value="1"/>
</dbReference>
<feature type="non-terminal residue" evidence="26">
    <location>
        <position position="414"/>
    </location>
</feature>
<dbReference type="FunFam" id="3.30.160.20:FF:000037">
    <property type="entry name" value="39S ribosomal protein L44, mitochondrial"/>
    <property type="match status" value="1"/>
</dbReference>
<dbReference type="GO" id="GO:0005741">
    <property type="term" value="C:mitochondrial outer membrane"/>
    <property type="evidence" value="ECO:0007669"/>
    <property type="project" value="UniProtKB-SubCell"/>
</dbReference>
<keyword evidence="9" id="KW-0694">RNA-binding</keyword>
<dbReference type="InterPro" id="IPR008518">
    <property type="entry name" value="Mff/Tango-11"/>
</dbReference>
<feature type="region of interest" description="Disordered" evidence="22">
    <location>
        <begin position="112"/>
        <end position="150"/>
    </location>
</feature>
<dbReference type="GO" id="GO:0090141">
    <property type="term" value="P:positive regulation of mitochondrial fission"/>
    <property type="evidence" value="ECO:0007669"/>
    <property type="project" value="TreeGrafter"/>
</dbReference>
<comment type="caution">
    <text evidence="26">The sequence shown here is derived from an EMBL/GenBank/DDBJ whole genome shotgun (WGS) entry which is preliminary data.</text>
</comment>
<dbReference type="Proteomes" id="UP000886611">
    <property type="component" value="Unassembled WGS sequence"/>
</dbReference>
<dbReference type="GO" id="GO:0005840">
    <property type="term" value="C:ribosome"/>
    <property type="evidence" value="ECO:0007669"/>
    <property type="project" value="UniProtKB-KW"/>
</dbReference>
<feature type="domain" description="Large ribosomal subunit protein mL44 dsRNA binding" evidence="24">
    <location>
        <begin position="320"/>
        <end position="407"/>
    </location>
</feature>
<feature type="domain" description="Large ribosomal subunit protein mL44 endonuclease" evidence="25">
    <location>
        <begin position="155"/>
        <end position="290"/>
    </location>
</feature>